<evidence type="ECO:0000256" key="1">
    <source>
        <dbReference type="ARBA" id="ARBA00004117"/>
    </source>
</evidence>
<dbReference type="InterPro" id="IPR019776">
    <property type="entry name" value="Flagellar_basal_body_rod_CS"/>
</dbReference>
<keyword evidence="8" id="KW-0966">Cell projection</keyword>
<evidence type="ECO:0000256" key="4">
    <source>
        <dbReference type="RuleBase" id="RU362116"/>
    </source>
</evidence>
<dbReference type="OrthoDB" id="9804559at2"/>
<comment type="similarity">
    <text evidence="2 4">Belongs to the flagella basal body rod proteins family.</text>
</comment>
<comment type="caution">
    <text evidence="8">The sequence shown here is derived from an EMBL/GenBank/DDBJ whole genome shotgun (WGS) entry which is preliminary data.</text>
</comment>
<dbReference type="AlphaFoldDB" id="A0A328ATV3"/>
<evidence type="ECO:0000259" key="5">
    <source>
        <dbReference type="Pfam" id="PF00460"/>
    </source>
</evidence>
<dbReference type="PANTHER" id="PTHR30435">
    <property type="entry name" value="FLAGELLAR PROTEIN"/>
    <property type="match status" value="1"/>
</dbReference>
<evidence type="ECO:0000256" key="2">
    <source>
        <dbReference type="ARBA" id="ARBA00009677"/>
    </source>
</evidence>
<evidence type="ECO:0000259" key="7">
    <source>
        <dbReference type="Pfam" id="PF22692"/>
    </source>
</evidence>
<dbReference type="InterPro" id="IPR037925">
    <property type="entry name" value="FlgE/F/G-like"/>
</dbReference>
<dbReference type="Proteomes" id="UP000249725">
    <property type="component" value="Unassembled WGS sequence"/>
</dbReference>
<keyword evidence="8" id="KW-0969">Cilium</keyword>
<feature type="domain" description="Flagellar basal-body/hook protein C-terminal" evidence="6">
    <location>
        <begin position="195"/>
        <end position="239"/>
    </location>
</feature>
<proteinExistence type="inferred from homology"/>
<protein>
    <recommendedName>
        <fullName evidence="4">Flagellar basal-body rod protein FlgF</fullName>
    </recommendedName>
</protein>
<evidence type="ECO:0000313" key="9">
    <source>
        <dbReference type="Proteomes" id="UP000249725"/>
    </source>
</evidence>
<evidence type="ECO:0000313" key="8">
    <source>
        <dbReference type="EMBL" id="RAK58037.1"/>
    </source>
</evidence>
<dbReference type="Pfam" id="PF00460">
    <property type="entry name" value="Flg_bb_rod"/>
    <property type="match status" value="1"/>
</dbReference>
<dbReference type="InterPro" id="IPR012836">
    <property type="entry name" value="FlgF"/>
</dbReference>
<organism evidence="8 9">
    <name type="scientific">Phenylobacterium deserti</name>
    <dbReference type="NCBI Taxonomy" id="1914756"/>
    <lineage>
        <taxon>Bacteria</taxon>
        <taxon>Pseudomonadati</taxon>
        <taxon>Pseudomonadota</taxon>
        <taxon>Alphaproteobacteria</taxon>
        <taxon>Caulobacterales</taxon>
        <taxon>Caulobacteraceae</taxon>
        <taxon>Phenylobacterium</taxon>
    </lineage>
</organism>
<dbReference type="GO" id="GO:0030694">
    <property type="term" value="C:bacterial-type flagellum basal body, rod"/>
    <property type="evidence" value="ECO:0007669"/>
    <property type="project" value="UniProtKB-UniRule"/>
</dbReference>
<reference evidence="9" key="1">
    <citation type="submission" date="2018-05" db="EMBL/GenBank/DDBJ databases">
        <authorList>
            <person name="Li X."/>
        </authorList>
    </citation>
    <scope>NUCLEOTIDE SEQUENCE [LARGE SCALE GENOMIC DNA]</scope>
    <source>
        <strain evidence="9">YIM 73061</strain>
    </source>
</reference>
<keyword evidence="9" id="KW-1185">Reference proteome</keyword>
<dbReference type="PROSITE" id="PS00588">
    <property type="entry name" value="FLAGELLA_BB_ROD"/>
    <property type="match status" value="1"/>
</dbReference>
<feature type="domain" description="Flagellar hook protein FlgE/F/G-like D1" evidence="7">
    <location>
        <begin position="85"/>
        <end position="150"/>
    </location>
</feature>
<dbReference type="SUPFAM" id="SSF117143">
    <property type="entry name" value="Flagellar hook protein flgE"/>
    <property type="match status" value="1"/>
</dbReference>
<comment type="subunit">
    <text evidence="4">The basal body constitutes a major portion of the flagellar organelle and consists of five rings (E,L,P,S, and M) mounted on a central rod. The rod consists of about 26 subunits of FlgG in the distal portion, and FlgB, FlgC and FlgF are thought to build up the proximal portion of the rod with about 6 subunits each.</text>
</comment>
<keyword evidence="3 4" id="KW-0975">Bacterial flagellum</keyword>
<dbReference type="GO" id="GO:0071978">
    <property type="term" value="P:bacterial-type flagellum-dependent swarming motility"/>
    <property type="evidence" value="ECO:0007669"/>
    <property type="project" value="TreeGrafter"/>
</dbReference>
<dbReference type="NCBIfam" id="TIGR03506">
    <property type="entry name" value="FlgEFG_subfam"/>
    <property type="match status" value="2"/>
</dbReference>
<dbReference type="InterPro" id="IPR020013">
    <property type="entry name" value="Flagellar_FlgE/F/G"/>
</dbReference>
<accession>A0A328ATV3</accession>
<dbReference type="InterPro" id="IPR053967">
    <property type="entry name" value="LlgE_F_G-like_D1"/>
</dbReference>
<name>A0A328ATV3_9CAUL</name>
<dbReference type="NCBIfam" id="TIGR02490">
    <property type="entry name" value="flgF"/>
    <property type="match status" value="1"/>
</dbReference>
<dbReference type="PANTHER" id="PTHR30435:SF19">
    <property type="entry name" value="FLAGELLAR BASAL-BODY ROD PROTEIN FLGG"/>
    <property type="match status" value="1"/>
</dbReference>
<dbReference type="InterPro" id="IPR010930">
    <property type="entry name" value="Flg_bb/hook_C_dom"/>
</dbReference>
<comment type="subcellular location">
    <subcellularLocation>
        <location evidence="1 4">Bacterial flagellum basal body</location>
    </subcellularLocation>
</comment>
<evidence type="ECO:0000256" key="3">
    <source>
        <dbReference type="ARBA" id="ARBA00023143"/>
    </source>
</evidence>
<dbReference type="Pfam" id="PF22692">
    <property type="entry name" value="LlgE_F_G_D1"/>
    <property type="match status" value="1"/>
</dbReference>
<sequence length="245" mass="26659">MDNTLFVGLSRQMVLRREMDIIANNIANADTSGFKVESLMTKTEPKAPATTFGAPPPVKFVTSDGVARDFSQGALRRTDAPFDVAIEGEGFFRVNGPEGERYTRDGRFRMDEGGRLVTDNGSAVADDGGGEIVIDPEQGAVSISQDGVVSQNNQRIGKIGVFGFDNLSTLEKTGDNQYRNTSNQLAAPVTTAKLRQGMLEGSNVRPILEITRMIEVSRAYESMARLMESNSELSKSAVQRMGRIQ</sequence>
<dbReference type="EMBL" id="QFYR01000001">
    <property type="protein sequence ID" value="RAK58037.1"/>
    <property type="molecule type" value="Genomic_DNA"/>
</dbReference>
<keyword evidence="8" id="KW-0282">Flagellum</keyword>
<dbReference type="RefSeq" id="WP_111514487.1">
    <property type="nucleotide sequence ID" value="NZ_QFYR01000001.1"/>
</dbReference>
<dbReference type="InterPro" id="IPR001444">
    <property type="entry name" value="Flag_bb_rod_N"/>
</dbReference>
<evidence type="ECO:0000259" key="6">
    <source>
        <dbReference type="Pfam" id="PF06429"/>
    </source>
</evidence>
<feature type="domain" description="Flagellar basal body rod protein N-terminal" evidence="5">
    <location>
        <begin position="7"/>
        <end position="35"/>
    </location>
</feature>
<gene>
    <name evidence="8" type="primary">flgF</name>
    <name evidence="8" type="ORF">DJ018_09045</name>
</gene>
<dbReference type="Pfam" id="PF06429">
    <property type="entry name" value="Flg_bbr_C"/>
    <property type="match status" value="1"/>
</dbReference>